<evidence type="ECO:0000313" key="2">
    <source>
        <dbReference type="EMBL" id="QKZ05914.1"/>
    </source>
</evidence>
<dbReference type="AlphaFoldDB" id="A0A7D5D849"/>
<keyword evidence="3" id="KW-1185">Reference proteome</keyword>
<feature type="transmembrane region" description="Helical" evidence="1">
    <location>
        <begin position="12"/>
        <end position="31"/>
    </location>
</feature>
<dbReference type="KEGG" id="pez:HWQ56_19840"/>
<keyword evidence="1" id="KW-0812">Transmembrane</keyword>
<name>A0A7D5D849_9PSED</name>
<keyword evidence="1" id="KW-0472">Membrane</keyword>
<dbReference type="EMBL" id="CP056030">
    <property type="protein sequence ID" value="QKZ05914.1"/>
    <property type="molecule type" value="Genomic_DNA"/>
</dbReference>
<dbReference type="Proteomes" id="UP000509568">
    <property type="component" value="Chromosome"/>
</dbReference>
<sequence length="186" mass="21296">MFKGFMSKDYSALLLWGSVIAVVLLVCAFIQKPLDALAWVQAVAVVIALMLAVFVPAIQRKQEGLAHHKRWREEQVGLARRLQYLVLEFQELLNQTGLGLAHWRATDRHRMQAVLQDYLHRLFESHKQDNNDDRIVIAHELRQVVNALIDELESGRSDRAVLQGLEKRLQKLAQRGQANVLMAERG</sequence>
<protein>
    <submittedName>
        <fullName evidence="2">Uncharacterized protein</fullName>
    </submittedName>
</protein>
<evidence type="ECO:0000313" key="3">
    <source>
        <dbReference type="Proteomes" id="UP000509568"/>
    </source>
</evidence>
<feature type="transmembrane region" description="Helical" evidence="1">
    <location>
        <begin position="37"/>
        <end position="58"/>
    </location>
</feature>
<gene>
    <name evidence="2" type="ORF">HWQ56_19840</name>
</gene>
<proteinExistence type="predicted"/>
<reference evidence="2 3" key="1">
    <citation type="submission" date="2020-06" db="EMBL/GenBank/DDBJ databases">
        <title>Pseudomonas eucalypticola sp. nov., an endophyte of Eucalyptus dunnii leaves with biocontrol ability of eucalyptus leaf blight.</title>
        <authorList>
            <person name="Liu Y."/>
            <person name="Song Z."/>
            <person name="Zeng H."/>
            <person name="Lu M."/>
            <person name="Wang X."/>
            <person name="Lian X."/>
            <person name="Zhang Q."/>
        </authorList>
    </citation>
    <scope>NUCLEOTIDE SEQUENCE [LARGE SCALE GENOMIC DNA]</scope>
    <source>
        <strain evidence="2 3">NP-1</strain>
    </source>
</reference>
<accession>A0A7D5D849</accession>
<organism evidence="2 3">
    <name type="scientific">Pseudomonas eucalypticola</name>
    <dbReference type="NCBI Taxonomy" id="2599595"/>
    <lineage>
        <taxon>Bacteria</taxon>
        <taxon>Pseudomonadati</taxon>
        <taxon>Pseudomonadota</taxon>
        <taxon>Gammaproteobacteria</taxon>
        <taxon>Pseudomonadales</taxon>
        <taxon>Pseudomonadaceae</taxon>
        <taxon>Pseudomonas</taxon>
    </lineage>
</organism>
<keyword evidence="1" id="KW-1133">Transmembrane helix</keyword>
<dbReference type="RefSeq" id="WP_158159065.1">
    <property type="nucleotide sequence ID" value="NZ_CP056030.1"/>
</dbReference>
<evidence type="ECO:0000256" key="1">
    <source>
        <dbReference type="SAM" id="Phobius"/>
    </source>
</evidence>